<name>A0A512IYI7_9HYPH</name>
<reference evidence="3" key="1">
    <citation type="journal article" date="2014" name="Int. J. Syst. Evol. Microbiol.">
        <title>Complete genome of a new Firmicutes species belonging to the dominant human colonic microbiota ('Ruminococcus bicirculans') reveals two chromosomes and a selective capacity to utilize plant glucans.</title>
        <authorList>
            <consortium name="NISC Comparative Sequencing Program"/>
            <person name="Wegmann U."/>
            <person name="Louis P."/>
            <person name="Goesmann A."/>
            <person name="Henrissat B."/>
            <person name="Duncan S.H."/>
            <person name="Flint H.J."/>
        </authorList>
    </citation>
    <scope>NUCLEOTIDE SEQUENCE</scope>
    <source>
        <strain evidence="3">NBRC 107715</strain>
    </source>
</reference>
<dbReference type="EMBL" id="BSPK01000107">
    <property type="protein sequence ID" value="GLS66829.1"/>
    <property type="molecule type" value="Genomic_DNA"/>
</dbReference>
<dbReference type="Proteomes" id="UP001156856">
    <property type="component" value="Unassembled WGS sequence"/>
</dbReference>
<keyword evidence="5" id="KW-1185">Reference proteome</keyword>
<reference evidence="3" key="4">
    <citation type="submission" date="2023-01" db="EMBL/GenBank/DDBJ databases">
        <title>Draft genome sequence of Methylobacterium oxalidis strain NBRC 107715.</title>
        <authorList>
            <person name="Sun Q."/>
            <person name="Mori K."/>
        </authorList>
    </citation>
    <scope>NUCLEOTIDE SEQUENCE</scope>
    <source>
        <strain evidence="3">NBRC 107715</strain>
    </source>
</reference>
<reference evidence="5" key="2">
    <citation type="journal article" date="2019" name="Int. J. Syst. Evol. Microbiol.">
        <title>The Global Catalogue of Microorganisms (GCM) 10K type strain sequencing project: providing services to taxonomists for standard genome sequencing and annotation.</title>
        <authorList>
            <consortium name="The Broad Institute Genomics Platform"/>
            <consortium name="The Broad Institute Genome Sequencing Center for Infectious Disease"/>
            <person name="Wu L."/>
            <person name="Ma J."/>
        </authorList>
    </citation>
    <scope>NUCLEOTIDE SEQUENCE [LARGE SCALE GENOMIC DNA]</scope>
    <source>
        <strain evidence="5">NBRC 107715</strain>
    </source>
</reference>
<reference evidence="2 4" key="3">
    <citation type="submission" date="2019-07" db="EMBL/GenBank/DDBJ databases">
        <title>Whole genome shotgun sequence of Methylobacterium oxalidis NBRC 107715.</title>
        <authorList>
            <person name="Hosoyama A."/>
            <person name="Uohara A."/>
            <person name="Ohji S."/>
            <person name="Ichikawa N."/>
        </authorList>
    </citation>
    <scope>NUCLEOTIDE SEQUENCE [LARGE SCALE GENOMIC DNA]</scope>
    <source>
        <strain evidence="2 4">NBRC 107715</strain>
    </source>
</reference>
<sequence length="46" mass="4761">MTGPSIPASLMRRIEDPDPCGGARVLDLAICLILAVAIVGLLMLAL</sequence>
<feature type="transmembrane region" description="Helical" evidence="1">
    <location>
        <begin position="25"/>
        <end position="45"/>
    </location>
</feature>
<dbReference type="RefSeq" id="WP_170267652.1">
    <property type="nucleotide sequence ID" value="NZ_BJZU01000010.1"/>
</dbReference>
<dbReference type="AlphaFoldDB" id="A0A512IYI7"/>
<dbReference type="Proteomes" id="UP000321960">
    <property type="component" value="Unassembled WGS sequence"/>
</dbReference>
<dbReference type="EMBL" id="BJZU01000010">
    <property type="protein sequence ID" value="GEP02771.1"/>
    <property type="molecule type" value="Genomic_DNA"/>
</dbReference>
<evidence type="ECO:0000313" key="3">
    <source>
        <dbReference type="EMBL" id="GLS66829.1"/>
    </source>
</evidence>
<gene>
    <name evidence="3" type="ORF">GCM10007888_52120</name>
    <name evidence="2" type="ORF">MOX02_08090</name>
</gene>
<keyword evidence="1" id="KW-0472">Membrane</keyword>
<keyword evidence="1" id="KW-1133">Transmembrane helix</keyword>
<evidence type="ECO:0000313" key="4">
    <source>
        <dbReference type="Proteomes" id="UP000321960"/>
    </source>
</evidence>
<protein>
    <submittedName>
        <fullName evidence="2">Uncharacterized protein</fullName>
    </submittedName>
</protein>
<evidence type="ECO:0000313" key="2">
    <source>
        <dbReference type="EMBL" id="GEP02771.1"/>
    </source>
</evidence>
<proteinExistence type="predicted"/>
<organism evidence="2 4">
    <name type="scientific">Methylobacterium oxalidis</name>
    <dbReference type="NCBI Taxonomy" id="944322"/>
    <lineage>
        <taxon>Bacteria</taxon>
        <taxon>Pseudomonadati</taxon>
        <taxon>Pseudomonadota</taxon>
        <taxon>Alphaproteobacteria</taxon>
        <taxon>Hyphomicrobiales</taxon>
        <taxon>Methylobacteriaceae</taxon>
        <taxon>Methylobacterium</taxon>
    </lineage>
</organism>
<evidence type="ECO:0000313" key="5">
    <source>
        <dbReference type="Proteomes" id="UP001156856"/>
    </source>
</evidence>
<accession>A0A512IYI7</accession>
<evidence type="ECO:0000256" key="1">
    <source>
        <dbReference type="SAM" id="Phobius"/>
    </source>
</evidence>
<keyword evidence="1" id="KW-0812">Transmembrane</keyword>
<comment type="caution">
    <text evidence="2">The sequence shown here is derived from an EMBL/GenBank/DDBJ whole genome shotgun (WGS) entry which is preliminary data.</text>
</comment>